<dbReference type="AlphaFoldDB" id="A0A4P7BV28"/>
<dbReference type="RefSeq" id="WP_134356723.1">
    <property type="nucleotide sequence ID" value="NZ_CP038033.1"/>
</dbReference>
<dbReference type="InterPro" id="IPR018712">
    <property type="entry name" value="Tle1-like_cat"/>
</dbReference>
<dbReference type="KEGG" id="nwr:E3U44_03695"/>
<evidence type="ECO:0000259" key="2">
    <source>
        <dbReference type="Pfam" id="PF09994"/>
    </source>
</evidence>
<dbReference type="SUPFAM" id="SSF53474">
    <property type="entry name" value="alpha/beta-Hydrolases"/>
    <property type="match status" value="1"/>
</dbReference>
<reference evidence="3 4" key="1">
    <citation type="submission" date="2019-03" db="EMBL/GenBank/DDBJ databases">
        <title>The genome sequence of Nitrosococcus wardiae strain D1FHST reveals the archetypal metabolic capacity of ammonia-oxidizing Gammaproteobacteria.</title>
        <authorList>
            <person name="Wang L."/>
            <person name="Lim C.K."/>
            <person name="Hanson T.E."/>
            <person name="Dang H."/>
            <person name="Klotz M.G."/>
        </authorList>
    </citation>
    <scope>NUCLEOTIDE SEQUENCE [LARGE SCALE GENOMIC DNA]</scope>
    <source>
        <strain evidence="3 4">D1FHS</strain>
    </source>
</reference>
<feature type="domain" description="T6SS Phospholipase effector Tle1-like catalytic" evidence="2">
    <location>
        <begin position="3"/>
        <end position="281"/>
    </location>
</feature>
<dbReference type="PANTHER" id="PTHR33840:SF1">
    <property type="entry name" value="TLE1 PHOSPHOLIPASE DOMAIN-CONTAINING PROTEIN"/>
    <property type="match status" value="1"/>
</dbReference>
<dbReference type="Proteomes" id="UP000294325">
    <property type="component" value="Chromosome"/>
</dbReference>
<gene>
    <name evidence="3" type="ORF">E3U44_03695</name>
</gene>
<organism evidence="3 4">
    <name type="scientific">Nitrosococcus wardiae</name>
    <dbReference type="NCBI Taxonomy" id="1814290"/>
    <lineage>
        <taxon>Bacteria</taxon>
        <taxon>Pseudomonadati</taxon>
        <taxon>Pseudomonadota</taxon>
        <taxon>Gammaproteobacteria</taxon>
        <taxon>Chromatiales</taxon>
        <taxon>Chromatiaceae</taxon>
        <taxon>Nitrosococcus</taxon>
    </lineage>
</organism>
<feature type="region of interest" description="Disordered" evidence="1">
    <location>
        <begin position="347"/>
        <end position="368"/>
    </location>
</feature>
<dbReference type="Pfam" id="PF09994">
    <property type="entry name" value="T6SS_Tle1-like_cat"/>
    <property type="match status" value="1"/>
</dbReference>
<dbReference type="InterPro" id="IPR029058">
    <property type="entry name" value="AB_hydrolase_fold"/>
</dbReference>
<accession>A0A4P7BV28</accession>
<evidence type="ECO:0000313" key="3">
    <source>
        <dbReference type="EMBL" id="QBQ53711.1"/>
    </source>
</evidence>
<dbReference type="OrthoDB" id="4378831at2"/>
<proteinExistence type="predicted"/>
<dbReference type="PANTHER" id="PTHR33840">
    <property type="match status" value="1"/>
</dbReference>
<evidence type="ECO:0000256" key="1">
    <source>
        <dbReference type="SAM" id="MobiDB-lite"/>
    </source>
</evidence>
<sequence length="368" mass="41877">MSKHLVICFDGTWNSAEKGNGTNVFQLYQSISEQTPGGTIQQKWYDVGVGADRYERIRGAFGFGLSRNIQQGYAYLTSTYEEGDRIFLFGFSRGAYTARSLAGLIRKCGLLKKGILPTLNIQGKTPEQIERELDQLIKHDLVQQAYEIYRARDPSPDSPAAISFREKNSRPGTWEKPTIFLGVWDTVGRLGIPLISMQLVANFNNERYSFHDTKLSRVVSHAYHAVAVDEHRLDYEPTLWTPEAEPRQKMEQRWFPGAHSDVGGGYTNQPLAEISSAWIMQKAQEAGLAFKSLPSPPATAILSPITDSYRQFLLGIYRFFPRRRTRFYRPLGQLKFGNEWTDGSFHDKQLEDPQYRPPNEMGTYLSKG</sequence>
<keyword evidence="4" id="KW-1185">Reference proteome</keyword>
<evidence type="ECO:0000313" key="4">
    <source>
        <dbReference type="Proteomes" id="UP000294325"/>
    </source>
</evidence>
<dbReference type="EMBL" id="CP038033">
    <property type="protein sequence ID" value="QBQ53711.1"/>
    <property type="molecule type" value="Genomic_DNA"/>
</dbReference>
<name>A0A4P7BV28_9GAMM</name>
<protein>
    <submittedName>
        <fullName evidence="3">DUF2235 domain-containing protein</fullName>
    </submittedName>
</protein>